<evidence type="ECO:0000259" key="6">
    <source>
        <dbReference type="Pfam" id="PF07992"/>
    </source>
</evidence>
<dbReference type="Gene3D" id="3.50.50.100">
    <property type="match status" value="1"/>
</dbReference>
<dbReference type="OrthoDB" id="38899at2157"/>
<keyword evidence="5" id="KW-0560">Oxidoreductase</keyword>
<evidence type="ECO:0000256" key="3">
    <source>
        <dbReference type="ARBA" id="ARBA00022630"/>
    </source>
</evidence>
<comment type="cofactor">
    <cofactor evidence="1">
        <name>FAD</name>
        <dbReference type="ChEBI" id="CHEBI:57692"/>
    </cofactor>
</comment>
<keyword evidence="4" id="KW-0274">FAD</keyword>
<dbReference type="eggNOG" id="arCOG01067">
    <property type="taxonomic scope" value="Archaea"/>
</dbReference>
<name>L0I9A6_HALRX</name>
<dbReference type="KEGG" id="hru:Halru_0772"/>
<evidence type="ECO:0000313" key="7">
    <source>
        <dbReference type="EMBL" id="AGB15398.1"/>
    </source>
</evidence>
<evidence type="ECO:0000256" key="5">
    <source>
        <dbReference type="ARBA" id="ARBA00023002"/>
    </source>
</evidence>
<comment type="similarity">
    <text evidence="2">Belongs to the NADH dehydrogenase family.</text>
</comment>
<protein>
    <submittedName>
        <fullName evidence="7">NADH dehydrogenase, FAD-containing subunit</fullName>
    </submittedName>
</protein>
<organism evidence="7 8">
    <name type="scientific">Halovivax ruber (strain DSM 18193 / JCM 13892 / XH-70)</name>
    <dbReference type="NCBI Taxonomy" id="797302"/>
    <lineage>
        <taxon>Archaea</taxon>
        <taxon>Methanobacteriati</taxon>
        <taxon>Methanobacteriota</taxon>
        <taxon>Stenosarchaea group</taxon>
        <taxon>Halobacteria</taxon>
        <taxon>Halobacteriales</taxon>
        <taxon>Natrialbaceae</taxon>
        <taxon>Halovivax</taxon>
    </lineage>
</organism>
<proteinExistence type="inferred from homology"/>
<accession>L0I9A6</accession>
<evidence type="ECO:0000256" key="2">
    <source>
        <dbReference type="ARBA" id="ARBA00005272"/>
    </source>
</evidence>
<dbReference type="RefSeq" id="WP_015300070.1">
    <property type="nucleotide sequence ID" value="NC_019964.1"/>
</dbReference>
<dbReference type="PRINTS" id="PR00368">
    <property type="entry name" value="FADPNR"/>
</dbReference>
<gene>
    <name evidence="7" type="ordered locus">Halru_0772</name>
</gene>
<dbReference type="PANTHER" id="PTHR42913">
    <property type="entry name" value="APOPTOSIS-INDUCING FACTOR 1"/>
    <property type="match status" value="1"/>
</dbReference>
<evidence type="ECO:0000256" key="4">
    <source>
        <dbReference type="ARBA" id="ARBA00022827"/>
    </source>
</evidence>
<evidence type="ECO:0000256" key="1">
    <source>
        <dbReference type="ARBA" id="ARBA00001974"/>
    </source>
</evidence>
<dbReference type="STRING" id="797302.Halru_0772"/>
<dbReference type="Proteomes" id="UP000010846">
    <property type="component" value="Chromosome"/>
</dbReference>
<dbReference type="EMBL" id="CP003050">
    <property type="protein sequence ID" value="AGB15398.1"/>
    <property type="molecule type" value="Genomic_DNA"/>
</dbReference>
<feature type="domain" description="FAD/NAD(P)-binding" evidence="6">
    <location>
        <begin position="1"/>
        <end position="291"/>
    </location>
</feature>
<dbReference type="InterPro" id="IPR051169">
    <property type="entry name" value="NADH-Q_oxidoreductase"/>
</dbReference>
<dbReference type="GO" id="GO:0003955">
    <property type="term" value="F:NAD(P)H dehydrogenase (quinone) activity"/>
    <property type="evidence" value="ECO:0007669"/>
    <property type="project" value="TreeGrafter"/>
</dbReference>
<dbReference type="InterPro" id="IPR023753">
    <property type="entry name" value="FAD/NAD-binding_dom"/>
</dbReference>
<sequence>MHVVVLGGGYAGVAAVRRLEHLLPADVDLTLATDTPDHVLQHELHRVLRRPAVANDLVVPLTQATDRTRIRVATVDGLDRENRTVSLSSGTLAYDYCVVCLGTQTAFHGLESVRERATPVKRIRHALAIRDEFRTVLDATTGSVRIVVGGAGLSGVQVAGELAALANAWDAGERTTVTLLEQRSRVAPNLPARFGEAIASTLAETGIDVRTEATVTGADDTAVELEGDGAIPYEQLVWTGGIRGTDTMAADRPRVGPDLRLDEHTFVCGDAAQIEDTTGQLVPASAQSARRAARTAATNVARLIERDRTGTPTDTAELAQFHFTSPGWVVSVGDDAVATIGSRILTGNPAKTAKAAVSARYLLELGERRAAARLARLEVGG</sequence>
<dbReference type="GO" id="GO:0019646">
    <property type="term" value="P:aerobic electron transport chain"/>
    <property type="evidence" value="ECO:0007669"/>
    <property type="project" value="TreeGrafter"/>
</dbReference>
<evidence type="ECO:0000313" key="8">
    <source>
        <dbReference type="Proteomes" id="UP000010846"/>
    </source>
</evidence>
<keyword evidence="8" id="KW-1185">Reference proteome</keyword>
<dbReference type="AlphaFoldDB" id="L0I9A6"/>
<dbReference type="HOGENOM" id="CLU_021377_7_2_2"/>
<dbReference type="SUPFAM" id="SSF51905">
    <property type="entry name" value="FAD/NAD(P)-binding domain"/>
    <property type="match status" value="2"/>
</dbReference>
<dbReference type="PANTHER" id="PTHR42913:SF3">
    <property type="entry name" value="64 KDA MITOCHONDRIAL NADH DEHYDROGENASE (EUROFUNG)"/>
    <property type="match status" value="1"/>
</dbReference>
<keyword evidence="3" id="KW-0285">Flavoprotein</keyword>
<dbReference type="InterPro" id="IPR036188">
    <property type="entry name" value="FAD/NAD-bd_sf"/>
</dbReference>
<reference evidence="7" key="1">
    <citation type="submission" date="2011-09" db="EMBL/GenBank/DDBJ databases">
        <title>Complete sequence of Halovivax ruber XH-70.</title>
        <authorList>
            <consortium name="US DOE Joint Genome Institute"/>
            <person name="Lucas S."/>
            <person name="Han J."/>
            <person name="Lapidus A."/>
            <person name="Cheng J.-F."/>
            <person name="Goodwin L."/>
            <person name="Pitluck S."/>
            <person name="Peters L."/>
            <person name="Mikhailova N."/>
            <person name="Davenport K."/>
            <person name="Detter J.C."/>
            <person name="Han C."/>
            <person name="Tapia R."/>
            <person name="Land M."/>
            <person name="Hauser L."/>
            <person name="Kyrpides N."/>
            <person name="Ivanova N."/>
            <person name="Pagani I."/>
            <person name="Sproer C."/>
            <person name="Anderson I."/>
            <person name="Woyke T."/>
        </authorList>
    </citation>
    <scope>NUCLEOTIDE SEQUENCE</scope>
    <source>
        <strain evidence="7">XH-70</strain>
    </source>
</reference>
<dbReference type="GeneID" id="14375026"/>
<dbReference type="Pfam" id="PF07992">
    <property type="entry name" value="Pyr_redox_2"/>
    <property type="match status" value="1"/>
</dbReference>